<accession>A0A0F8XE90</accession>
<evidence type="ECO:0000313" key="1">
    <source>
        <dbReference type="EMBL" id="KKK59275.1"/>
    </source>
</evidence>
<comment type="caution">
    <text evidence="1">The sequence shown here is derived from an EMBL/GenBank/DDBJ whole genome shotgun (WGS) entry which is preliminary data.</text>
</comment>
<dbReference type="EMBL" id="LAZR01063560">
    <property type="protein sequence ID" value="KKK59275.1"/>
    <property type="molecule type" value="Genomic_DNA"/>
</dbReference>
<reference evidence="1" key="1">
    <citation type="journal article" date="2015" name="Nature">
        <title>Complex archaea that bridge the gap between prokaryotes and eukaryotes.</title>
        <authorList>
            <person name="Spang A."/>
            <person name="Saw J.H."/>
            <person name="Jorgensen S.L."/>
            <person name="Zaremba-Niedzwiedzka K."/>
            <person name="Martijn J."/>
            <person name="Lind A.E."/>
            <person name="van Eijk R."/>
            <person name="Schleper C."/>
            <person name="Guy L."/>
            <person name="Ettema T.J."/>
        </authorList>
    </citation>
    <scope>NUCLEOTIDE SEQUENCE</scope>
</reference>
<protein>
    <submittedName>
        <fullName evidence="1">Uncharacterized protein</fullName>
    </submittedName>
</protein>
<dbReference type="AlphaFoldDB" id="A0A0F8XE90"/>
<gene>
    <name evidence="1" type="ORF">LCGC14_3036020</name>
</gene>
<organism evidence="1">
    <name type="scientific">marine sediment metagenome</name>
    <dbReference type="NCBI Taxonomy" id="412755"/>
    <lineage>
        <taxon>unclassified sequences</taxon>
        <taxon>metagenomes</taxon>
        <taxon>ecological metagenomes</taxon>
    </lineage>
</organism>
<name>A0A0F8XE90_9ZZZZ</name>
<sequence>MVAVLKAPAWLRRRSQDGWTVPTLDLLFILLLVLVRLPHHPEADPKEAPPGNIMVEMSWPESQDSDIDLWVQAPGDVAVGYSNKAGRIFNLLRDDLGNQSEITAGNIEFSFSRGIPKGAYTVNVHLYRNTSAELPIHVSVRVLRQGTDGSFSELFARRVDLLHIGQELTVFRWKMDGEGNLVRGSEHSLPKSLRARGRSQ</sequence>
<proteinExistence type="predicted"/>